<dbReference type="InterPro" id="IPR003593">
    <property type="entry name" value="AAA+_ATPase"/>
</dbReference>
<dbReference type="GO" id="GO:0005524">
    <property type="term" value="F:ATP binding"/>
    <property type="evidence" value="ECO:0007669"/>
    <property type="project" value="UniProtKB-KW"/>
</dbReference>
<evidence type="ECO:0000313" key="5">
    <source>
        <dbReference type="EMBL" id="PVH25817.1"/>
    </source>
</evidence>
<feature type="domain" description="ABC transporter" evidence="4">
    <location>
        <begin position="4"/>
        <end position="249"/>
    </location>
</feature>
<accession>A0A2T8HK32</accession>
<dbReference type="Gene3D" id="3.40.50.300">
    <property type="entry name" value="P-loop containing nucleotide triphosphate hydrolases"/>
    <property type="match status" value="2"/>
</dbReference>
<comment type="caution">
    <text evidence="5">The sequence shown here is derived from an EMBL/GenBank/DDBJ whole genome shotgun (WGS) entry which is preliminary data.</text>
</comment>
<dbReference type="Proteomes" id="UP000245627">
    <property type="component" value="Unassembled WGS sequence"/>
</dbReference>
<keyword evidence="1" id="KW-0547">Nucleotide-binding</keyword>
<dbReference type="PROSITE" id="PS50893">
    <property type="entry name" value="ABC_TRANSPORTER_2"/>
    <property type="match status" value="2"/>
</dbReference>
<dbReference type="InterPro" id="IPR037118">
    <property type="entry name" value="Val-tRNA_synth_C_sf"/>
</dbReference>
<dbReference type="SUPFAM" id="SSF52540">
    <property type="entry name" value="P-loop containing nucleoside triphosphate hydrolases"/>
    <property type="match status" value="2"/>
</dbReference>
<dbReference type="CDD" id="cd03221">
    <property type="entry name" value="ABCF_EF-3"/>
    <property type="match status" value="2"/>
</dbReference>
<keyword evidence="3" id="KW-0175">Coiled coil</keyword>
<organism evidence="5 6">
    <name type="scientific">Sphingobacterium corticibacter</name>
    <dbReference type="NCBI Taxonomy" id="2171749"/>
    <lineage>
        <taxon>Bacteria</taxon>
        <taxon>Pseudomonadati</taxon>
        <taxon>Bacteroidota</taxon>
        <taxon>Sphingobacteriia</taxon>
        <taxon>Sphingobacteriales</taxon>
        <taxon>Sphingobacteriaceae</taxon>
        <taxon>Sphingobacterium</taxon>
    </lineage>
</organism>
<evidence type="ECO:0000259" key="4">
    <source>
        <dbReference type="PROSITE" id="PS50893"/>
    </source>
</evidence>
<dbReference type="Pfam" id="PF12848">
    <property type="entry name" value="ABC_tran_Xtn"/>
    <property type="match status" value="1"/>
</dbReference>
<evidence type="ECO:0000256" key="3">
    <source>
        <dbReference type="SAM" id="Coils"/>
    </source>
</evidence>
<dbReference type="AlphaFoldDB" id="A0A2T8HK32"/>
<evidence type="ECO:0000256" key="1">
    <source>
        <dbReference type="ARBA" id="ARBA00022741"/>
    </source>
</evidence>
<dbReference type="PROSITE" id="PS00211">
    <property type="entry name" value="ABC_TRANSPORTER_1"/>
    <property type="match status" value="1"/>
</dbReference>
<protein>
    <submittedName>
        <fullName evidence="5">ABC transporter</fullName>
    </submittedName>
</protein>
<dbReference type="OrthoDB" id="9804035at2"/>
<dbReference type="EMBL" id="QDKG01000002">
    <property type="protein sequence ID" value="PVH25817.1"/>
    <property type="molecule type" value="Genomic_DNA"/>
</dbReference>
<dbReference type="GO" id="GO:0016887">
    <property type="term" value="F:ATP hydrolysis activity"/>
    <property type="evidence" value="ECO:0007669"/>
    <property type="project" value="InterPro"/>
</dbReference>
<feature type="coiled-coil region" evidence="3">
    <location>
        <begin position="556"/>
        <end position="613"/>
    </location>
</feature>
<dbReference type="RefSeq" id="WP_116775388.1">
    <property type="nucleotide sequence ID" value="NZ_QDKG01000002.1"/>
</dbReference>
<dbReference type="InterPro" id="IPR032524">
    <property type="entry name" value="ABC_tran_C"/>
</dbReference>
<dbReference type="InterPro" id="IPR017871">
    <property type="entry name" value="ABC_transporter-like_CS"/>
</dbReference>
<dbReference type="GO" id="GO:0003677">
    <property type="term" value="F:DNA binding"/>
    <property type="evidence" value="ECO:0007669"/>
    <property type="project" value="InterPro"/>
</dbReference>
<dbReference type="PANTHER" id="PTHR42855:SF1">
    <property type="entry name" value="ABC TRANSPORTER DOMAIN-CONTAINING PROTEIN"/>
    <property type="match status" value="1"/>
</dbReference>
<dbReference type="InterPro" id="IPR051309">
    <property type="entry name" value="ABCF_ATPase"/>
</dbReference>
<dbReference type="InterPro" id="IPR003439">
    <property type="entry name" value="ABC_transporter-like_ATP-bd"/>
</dbReference>
<reference evidence="5 6" key="1">
    <citation type="submission" date="2018-04" db="EMBL/GenBank/DDBJ databases">
        <title>Sphingobacterium cortibacter sp. nov.</title>
        <authorList>
            <person name="Li Y."/>
        </authorList>
    </citation>
    <scope>NUCLEOTIDE SEQUENCE [LARGE SCALE GENOMIC DNA]</scope>
    <source>
        <strain evidence="5 6">2c-3</strain>
    </source>
</reference>
<dbReference type="InterPro" id="IPR032781">
    <property type="entry name" value="ABC_tran_Xtn"/>
</dbReference>
<proteinExistence type="predicted"/>
<sequence>MSILSTEKLSHSFHDRWLFRELHFGMQAGDRIALVGINGTGKSTLLKIMAGVMDPDSGTVVSERGIRVGYLPQEPDFAHLNTIEDFIYSADNKQQQLIKDYERLVESDDYDVDELGRISDELTALNAWEYEHQIKTILNRLQISDFDKKISSMSGGQQKRLALAKLLIDEPDVYILDEPTNHLDIETIEWLEKLLTSGNKTVLIVSHDRYFLDHVCQEIRELDRGEIFQYKGDYANFVEKKAERHLSQVASADKARNLWKKELEWMRRQPKARGTKSKSRIEAFYDLQDKSKAPTEHDKVQLKMQTSRQGSKIMEIEAVSKSFKKSPIISEFTYTFKKGDRIGLAGRNGSGKSTFLNLITKALEPDSGSISTGETTVIGYYKQGGLDFRENQRVIDVVKDVAEHIDMGKDGIITASQLLTQFLFPPEKQFGMVSKLSGGERKRLQLMRVLMLNPNFLILDEPSNDLDMDTLNILEDFLERFTGVLLLVTHDRYLLDKLTDQLFIFDSSGFVNMYNGNYADFKFENDEKLKAEKVNKIKVSEPVVIAEAKPTKSKISYKEQIEYNNLETEIEQTESEITMLSDKLTQVTDHVELSEIAQKIEDLKLELDNKSARWLELAELL</sequence>
<feature type="domain" description="ABC transporter" evidence="4">
    <location>
        <begin position="314"/>
        <end position="532"/>
    </location>
</feature>
<keyword evidence="2" id="KW-0067">ATP-binding</keyword>
<dbReference type="Pfam" id="PF16326">
    <property type="entry name" value="ABC_tran_CTD"/>
    <property type="match status" value="1"/>
</dbReference>
<gene>
    <name evidence="5" type="ORF">DC487_07745</name>
</gene>
<dbReference type="PANTHER" id="PTHR42855">
    <property type="entry name" value="ABC TRANSPORTER ATP-BINDING SUBUNIT"/>
    <property type="match status" value="1"/>
</dbReference>
<dbReference type="FunFam" id="3.40.50.300:FF:000011">
    <property type="entry name" value="Putative ABC transporter ATP-binding component"/>
    <property type="match status" value="1"/>
</dbReference>
<dbReference type="Gene3D" id="1.10.287.380">
    <property type="entry name" value="Valyl-tRNA synthetase, C-terminal domain"/>
    <property type="match status" value="1"/>
</dbReference>
<name>A0A2T8HK32_9SPHI</name>
<evidence type="ECO:0000313" key="6">
    <source>
        <dbReference type="Proteomes" id="UP000245627"/>
    </source>
</evidence>
<evidence type="ECO:0000256" key="2">
    <source>
        <dbReference type="ARBA" id="ARBA00022840"/>
    </source>
</evidence>
<dbReference type="InterPro" id="IPR027417">
    <property type="entry name" value="P-loop_NTPase"/>
</dbReference>
<dbReference type="SMART" id="SM00382">
    <property type="entry name" value="AAA"/>
    <property type="match status" value="2"/>
</dbReference>
<keyword evidence="6" id="KW-1185">Reference proteome</keyword>
<dbReference type="Pfam" id="PF00005">
    <property type="entry name" value="ABC_tran"/>
    <property type="match status" value="2"/>
</dbReference>